<evidence type="ECO:0000313" key="8">
    <source>
        <dbReference type="EMBL" id="MST97093.1"/>
    </source>
</evidence>
<accession>A0A844G1R6</accession>
<dbReference type="Gene3D" id="1.20.1250.20">
    <property type="entry name" value="MFS general substrate transporter like domains"/>
    <property type="match status" value="2"/>
</dbReference>
<keyword evidence="9" id="KW-1185">Reference proteome</keyword>
<proteinExistence type="predicted"/>
<feature type="transmembrane region" description="Helical" evidence="6">
    <location>
        <begin position="146"/>
        <end position="167"/>
    </location>
</feature>
<dbReference type="RefSeq" id="WP_154417911.1">
    <property type="nucleotide sequence ID" value="NZ_VUNS01000007.1"/>
</dbReference>
<evidence type="ECO:0000259" key="7">
    <source>
        <dbReference type="PROSITE" id="PS50850"/>
    </source>
</evidence>
<feature type="transmembrane region" description="Helical" evidence="6">
    <location>
        <begin position="361"/>
        <end position="385"/>
    </location>
</feature>
<name>A0A844G1R6_9BACT</name>
<dbReference type="InterPro" id="IPR024671">
    <property type="entry name" value="Atg22-like"/>
</dbReference>
<protein>
    <submittedName>
        <fullName evidence="8">MFS transporter</fullName>
    </submittedName>
</protein>
<evidence type="ECO:0000256" key="6">
    <source>
        <dbReference type="SAM" id="Phobius"/>
    </source>
</evidence>
<evidence type="ECO:0000256" key="1">
    <source>
        <dbReference type="ARBA" id="ARBA00004127"/>
    </source>
</evidence>
<dbReference type="PROSITE" id="PS50850">
    <property type="entry name" value="MFS"/>
    <property type="match status" value="1"/>
</dbReference>
<dbReference type="AlphaFoldDB" id="A0A844G1R6"/>
<feature type="transmembrane region" description="Helical" evidence="6">
    <location>
        <begin position="49"/>
        <end position="69"/>
    </location>
</feature>
<comment type="subcellular location">
    <subcellularLocation>
        <location evidence="1">Endomembrane system</location>
        <topology evidence="1">Multi-pass membrane protein</topology>
    </subcellularLocation>
</comment>
<feature type="transmembrane region" description="Helical" evidence="6">
    <location>
        <begin position="12"/>
        <end position="29"/>
    </location>
</feature>
<feature type="transmembrane region" description="Helical" evidence="6">
    <location>
        <begin position="264"/>
        <end position="283"/>
    </location>
</feature>
<organism evidence="8 9">
    <name type="scientific">Victivallis lenta</name>
    <dbReference type="NCBI Taxonomy" id="2606640"/>
    <lineage>
        <taxon>Bacteria</taxon>
        <taxon>Pseudomonadati</taxon>
        <taxon>Lentisphaerota</taxon>
        <taxon>Lentisphaeria</taxon>
        <taxon>Victivallales</taxon>
        <taxon>Victivallaceae</taxon>
        <taxon>Victivallis</taxon>
    </lineage>
</organism>
<sequence length="422" mass="45410">MHLTRAQLSWICYDMANAAFALIVRTVYAPLFFKDYSAAGMNPTLATSIWGYVSAGAGLAAGLLAPWLGSIADANAGRKRFLAAFLGIGVAATLALCFTGRGDAGLMLIFYFTALVAYMGSNSFYDALLPDIASRGSSDKLSSLSYAWGYVGGVIPFLVCLGVSLLLKDAVTAAIRFAFVAAAAWWIALAIPMFRFVKERKRKEVRRASALDGFRKLWRTASEIRQHRDAALFLVAYFLYIDGVGTILMMAAPISVDIGIPQGWLLLTILALQFLAFPFTILYGALAKQYGARKMLYAAIGVYILIAVLVGLIPLFDTPGAKRALFLTAAFLIGTSQGGIQSLSRSFFTRLIPAGQAAEFFGFYNIFGKFTTILGPLLVGLAGWLFGYSEIGIALLGIPFLLGGFLLGKVRLPAERKGTAHG</sequence>
<dbReference type="InterPro" id="IPR036259">
    <property type="entry name" value="MFS_trans_sf"/>
</dbReference>
<dbReference type="GO" id="GO:0022857">
    <property type="term" value="F:transmembrane transporter activity"/>
    <property type="evidence" value="ECO:0007669"/>
    <property type="project" value="InterPro"/>
</dbReference>
<dbReference type="InterPro" id="IPR020846">
    <property type="entry name" value="MFS_dom"/>
</dbReference>
<evidence type="ECO:0000256" key="3">
    <source>
        <dbReference type="ARBA" id="ARBA00022692"/>
    </source>
</evidence>
<evidence type="ECO:0000313" key="9">
    <source>
        <dbReference type="Proteomes" id="UP000435649"/>
    </source>
</evidence>
<keyword evidence="3 6" id="KW-0812">Transmembrane</keyword>
<evidence type="ECO:0000256" key="5">
    <source>
        <dbReference type="ARBA" id="ARBA00023136"/>
    </source>
</evidence>
<evidence type="ECO:0000256" key="2">
    <source>
        <dbReference type="ARBA" id="ARBA00022448"/>
    </source>
</evidence>
<keyword evidence="2" id="KW-0813">Transport</keyword>
<gene>
    <name evidence="8" type="ORF">FYJ85_08560</name>
</gene>
<dbReference type="GO" id="GO:0012505">
    <property type="term" value="C:endomembrane system"/>
    <property type="evidence" value="ECO:0007669"/>
    <property type="project" value="UniProtKB-SubCell"/>
</dbReference>
<feature type="domain" description="Major facilitator superfamily (MFS) profile" evidence="7">
    <location>
        <begin position="229"/>
        <end position="422"/>
    </location>
</feature>
<dbReference type="EMBL" id="VUNS01000007">
    <property type="protein sequence ID" value="MST97093.1"/>
    <property type="molecule type" value="Genomic_DNA"/>
</dbReference>
<dbReference type="Proteomes" id="UP000435649">
    <property type="component" value="Unassembled WGS sequence"/>
</dbReference>
<feature type="transmembrane region" description="Helical" evidence="6">
    <location>
        <begin position="230"/>
        <end position="252"/>
    </location>
</feature>
<dbReference type="PANTHER" id="PTHR23519">
    <property type="entry name" value="AUTOPHAGY-RELATED PROTEIN 22"/>
    <property type="match status" value="1"/>
</dbReference>
<evidence type="ECO:0000256" key="4">
    <source>
        <dbReference type="ARBA" id="ARBA00022989"/>
    </source>
</evidence>
<dbReference type="InterPro" id="IPR050495">
    <property type="entry name" value="ATG22/LtaA_families"/>
</dbReference>
<keyword evidence="4 6" id="KW-1133">Transmembrane helix</keyword>
<dbReference type="PANTHER" id="PTHR23519:SF1">
    <property type="entry name" value="AUTOPHAGY-RELATED PROTEIN 22"/>
    <property type="match status" value="1"/>
</dbReference>
<feature type="transmembrane region" description="Helical" evidence="6">
    <location>
        <begin position="391"/>
        <end position="408"/>
    </location>
</feature>
<dbReference type="Pfam" id="PF11700">
    <property type="entry name" value="ATG22"/>
    <property type="match status" value="1"/>
</dbReference>
<feature type="transmembrane region" description="Helical" evidence="6">
    <location>
        <begin position="173"/>
        <end position="197"/>
    </location>
</feature>
<feature type="transmembrane region" description="Helical" evidence="6">
    <location>
        <begin position="108"/>
        <end position="125"/>
    </location>
</feature>
<feature type="transmembrane region" description="Helical" evidence="6">
    <location>
        <begin position="295"/>
        <end position="316"/>
    </location>
</feature>
<dbReference type="SUPFAM" id="SSF103473">
    <property type="entry name" value="MFS general substrate transporter"/>
    <property type="match status" value="1"/>
</dbReference>
<feature type="transmembrane region" description="Helical" evidence="6">
    <location>
        <begin position="322"/>
        <end position="340"/>
    </location>
</feature>
<keyword evidence="5 6" id="KW-0472">Membrane</keyword>
<comment type="caution">
    <text evidence="8">The sequence shown here is derived from an EMBL/GenBank/DDBJ whole genome shotgun (WGS) entry which is preliminary data.</text>
</comment>
<reference evidence="8 9" key="1">
    <citation type="submission" date="2019-08" db="EMBL/GenBank/DDBJ databases">
        <title>In-depth cultivation of the pig gut microbiome towards novel bacterial diversity and tailored functional studies.</title>
        <authorList>
            <person name="Wylensek D."/>
            <person name="Hitch T.C.A."/>
            <person name="Clavel T."/>
        </authorList>
    </citation>
    <scope>NUCLEOTIDE SEQUENCE [LARGE SCALE GENOMIC DNA]</scope>
    <source>
        <strain evidence="8 9">BBE-744-WT-12</strain>
    </source>
</reference>
<feature type="transmembrane region" description="Helical" evidence="6">
    <location>
        <begin position="81"/>
        <end position="102"/>
    </location>
</feature>